<evidence type="ECO:0000313" key="3">
    <source>
        <dbReference type="Proteomes" id="UP000254400"/>
    </source>
</evidence>
<dbReference type="GeneID" id="93346612"/>
<dbReference type="EMBL" id="UGSC01000001">
    <property type="protein sequence ID" value="SUA70390.1"/>
    <property type="molecule type" value="Genomic_DNA"/>
</dbReference>
<protein>
    <submittedName>
        <fullName evidence="2">Uncharacterized protein</fullName>
    </submittedName>
</protein>
<evidence type="ECO:0000313" key="2">
    <source>
        <dbReference type="EMBL" id="SUA70390.1"/>
    </source>
</evidence>
<proteinExistence type="predicted"/>
<sequence>MSSPQIDTKKWYNKWWVLLIIFFIVAGLAAAVKKDEPTATQQSQSVSKQDAKEESKEVVKQEPKETSKEETEEAPVKAEAIPQTEKVKETVSTKSVDQVTFKQYASNITGRTFIKNIFIKDNKGSIDFYGTYSDYKKGNPSSLIKKEEYEDYFSTKEIQKILVGESARLLRQFPDLNAISIVLPFDGRTYSINLDRSSLNNFLGYKIESLSTEDRSWNDQFSDPYIYDKSNRQKFFDTFVKIN</sequence>
<dbReference type="AlphaFoldDB" id="A0A378Y1J0"/>
<feature type="compositionally biased region" description="Polar residues" evidence="1">
    <location>
        <begin position="38"/>
        <end position="48"/>
    </location>
</feature>
<feature type="compositionally biased region" description="Basic and acidic residues" evidence="1">
    <location>
        <begin position="49"/>
        <end position="69"/>
    </location>
</feature>
<evidence type="ECO:0000256" key="1">
    <source>
        <dbReference type="SAM" id="MobiDB-lite"/>
    </source>
</evidence>
<organism evidence="2 3">
    <name type="scientific">Paenibacillus polymyxa</name>
    <name type="common">Bacillus polymyxa</name>
    <dbReference type="NCBI Taxonomy" id="1406"/>
    <lineage>
        <taxon>Bacteria</taxon>
        <taxon>Bacillati</taxon>
        <taxon>Bacillota</taxon>
        <taxon>Bacilli</taxon>
        <taxon>Bacillales</taxon>
        <taxon>Paenibacillaceae</taxon>
        <taxon>Paenibacillus</taxon>
    </lineage>
</organism>
<dbReference type="Proteomes" id="UP000254400">
    <property type="component" value="Unassembled WGS sequence"/>
</dbReference>
<gene>
    <name evidence="2" type="ORF">NCTC10343_03262</name>
</gene>
<dbReference type="RefSeq" id="WP_019687784.1">
    <property type="nucleotide sequence ID" value="NZ_CP036496.1"/>
</dbReference>
<reference evidence="2 3" key="1">
    <citation type="submission" date="2018-06" db="EMBL/GenBank/DDBJ databases">
        <authorList>
            <consortium name="Pathogen Informatics"/>
            <person name="Doyle S."/>
        </authorList>
    </citation>
    <scope>NUCLEOTIDE SEQUENCE [LARGE SCALE GENOMIC DNA]</scope>
    <source>
        <strain evidence="2 3">NCTC10343</strain>
    </source>
</reference>
<feature type="region of interest" description="Disordered" evidence="1">
    <location>
        <begin position="36"/>
        <end position="83"/>
    </location>
</feature>
<name>A0A378Y1J0_PAEPO</name>
<accession>A0A378Y1J0</accession>